<dbReference type="Proteomes" id="UP000323917">
    <property type="component" value="Chromosome"/>
</dbReference>
<accession>A0A5B9QA66</accession>
<sequence length="98" mass="11252">MPRHLGSDLHQLFPQRRQRPVLKWFRQCQPPQKIRQVVRQGKQLQARLVVLERAAGELRPFDGVLAFLDPLLPRAATVVELHHILGLFAQVGHDEPNA</sequence>
<evidence type="ECO:0000313" key="1">
    <source>
        <dbReference type="EMBL" id="QEG35954.1"/>
    </source>
</evidence>
<dbReference type="KEGG" id="bgok:Pr1d_32620"/>
<keyword evidence="2" id="KW-1185">Reference proteome</keyword>
<dbReference type="AlphaFoldDB" id="A0A5B9QA66"/>
<protein>
    <submittedName>
        <fullName evidence="1">Uncharacterized protein</fullName>
    </submittedName>
</protein>
<dbReference type="EMBL" id="CP042913">
    <property type="protein sequence ID" value="QEG35954.1"/>
    <property type="molecule type" value="Genomic_DNA"/>
</dbReference>
<proteinExistence type="predicted"/>
<gene>
    <name evidence="1" type="ORF">Pr1d_32620</name>
</gene>
<reference evidence="1 2" key="1">
    <citation type="submission" date="2019-08" db="EMBL/GenBank/DDBJ databases">
        <title>Deep-cultivation of Planctomycetes and their phenomic and genomic characterization uncovers novel biology.</title>
        <authorList>
            <person name="Wiegand S."/>
            <person name="Jogler M."/>
            <person name="Boedeker C."/>
            <person name="Pinto D."/>
            <person name="Vollmers J."/>
            <person name="Rivas-Marin E."/>
            <person name="Kohn T."/>
            <person name="Peeters S.H."/>
            <person name="Heuer A."/>
            <person name="Rast P."/>
            <person name="Oberbeckmann S."/>
            <person name="Bunk B."/>
            <person name="Jeske O."/>
            <person name="Meyerdierks A."/>
            <person name="Storesund J.E."/>
            <person name="Kallscheuer N."/>
            <person name="Luecker S."/>
            <person name="Lage O.M."/>
            <person name="Pohl T."/>
            <person name="Merkel B.J."/>
            <person name="Hornburger P."/>
            <person name="Mueller R.-W."/>
            <person name="Bruemmer F."/>
            <person name="Labrenz M."/>
            <person name="Spormann A.M."/>
            <person name="Op den Camp H."/>
            <person name="Overmann J."/>
            <person name="Amann R."/>
            <person name="Jetten M.S.M."/>
            <person name="Mascher T."/>
            <person name="Medema M.H."/>
            <person name="Devos D.P."/>
            <person name="Kaster A.-K."/>
            <person name="Ovreas L."/>
            <person name="Rohde M."/>
            <person name="Galperin M.Y."/>
            <person name="Jogler C."/>
        </authorList>
    </citation>
    <scope>NUCLEOTIDE SEQUENCE [LARGE SCALE GENOMIC DNA]</scope>
    <source>
        <strain evidence="1 2">Pr1d</strain>
    </source>
</reference>
<organism evidence="1 2">
    <name type="scientific">Bythopirellula goksoeyrii</name>
    <dbReference type="NCBI Taxonomy" id="1400387"/>
    <lineage>
        <taxon>Bacteria</taxon>
        <taxon>Pseudomonadati</taxon>
        <taxon>Planctomycetota</taxon>
        <taxon>Planctomycetia</taxon>
        <taxon>Pirellulales</taxon>
        <taxon>Lacipirellulaceae</taxon>
        <taxon>Bythopirellula</taxon>
    </lineage>
</organism>
<name>A0A5B9QA66_9BACT</name>
<evidence type="ECO:0000313" key="2">
    <source>
        <dbReference type="Proteomes" id="UP000323917"/>
    </source>
</evidence>